<sequence>MSEPARHHYIPVFYLKQWARLDGRLCEYSRPYKETKVKRKHPAATAYVDNLYAISGLPSEQVQFVEKQFMQTVDSGAAEALIAMLTPTEPAGGGEPDWMRIIYWARFIYSLSLRNPEQIGIVQRSLDTGSFSVAAATEEEVRRASQAKSKIRVRKLAVPAQFTLPGLINSEVAIRAITDNMLWFTYHVGEANHSLLTSDRPVIMTKGLGGPNGHLAMPISPTAIFFAVRGERMLQRIKAMDTDELVQKVNAGVVLQAVKYVYGMDDSQLRFVSNRLGKKMPTAVLSPFKRKV</sequence>
<organism evidence="1 2">
    <name type="scientific">Bradyrhizobium elkanii</name>
    <dbReference type="NCBI Taxonomy" id="29448"/>
    <lineage>
        <taxon>Bacteria</taxon>
        <taxon>Pseudomonadati</taxon>
        <taxon>Pseudomonadota</taxon>
        <taxon>Alphaproteobacteria</taxon>
        <taxon>Hyphomicrobiales</taxon>
        <taxon>Nitrobacteraceae</taxon>
        <taxon>Bradyrhizobium</taxon>
    </lineage>
</organism>
<dbReference type="InterPro" id="IPR025332">
    <property type="entry name" value="DUF4238"/>
</dbReference>
<dbReference type="AlphaFoldDB" id="A0A4U6RUA0"/>
<reference evidence="1 2" key="1">
    <citation type="submission" date="2019-05" db="EMBL/GenBank/DDBJ databases">
        <title>Draft Genome of Bradyrhizobium elkanii strain SEMIA 938, Used in Commercial Inoculants for Lupinus spp. in Brazil.</title>
        <authorList>
            <person name="Hungria M."/>
            <person name="Delamuta J.R.M."/>
            <person name="Ribeiro R.A."/>
            <person name="Nogueira M.A."/>
        </authorList>
    </citation>
    <scope>NUCLEOTIDE SEQUENCE [LARGE SCALE GENOMIC DNA]</scope>
    <source>
        <strain evidence="1 2">Semia 938</strain>
    </source>
</reference>
<accession>A0A4U6RUA0</accession>
<dbReference type="Pfam" id="PF14022">
    <property type="entry name" value="DUF4238"/>
    <property type="match status" value="1"/>
</dbReference>
<dbReference type="EMBL" id="SZZP01000020">
    <property type="protein sequence ID" value="TKV77901.1"/>
    <property type="molecule type" value="Genomic_DNA"/>
</dbReference>
<evidence type="ECO:0000313" key="2">
    <source>
        <dbReference type="Proteomes" id="UP000305095"/>
    </source>
</evidence>
<protein>
    <submittedName>
        <fullName evidence="1">DUF4238 domain-containing protein</fullName>
    </submittedName>
</protein>
<name>A0A4U6RUA0_BRAEL</name>
<comment type="caution">
    <text evidence="1">The sequence shown here is derived from an EMBL/GenBank/DDBJ whole genome shotgun (WGS) entry which is preliminary data.</text>
</comment>
<dbReference type="Proteomes" id="UP000305095">
    <property type="component" value="Unassembled WGS sequence"/>
</dbReference>
<gene>
    <name evidence="1" type="ORF">FDV58_28995</name>
</gene>
<dbReference type="RefSeq" id="WP_137482180.1">
    <property type="nucleotide sequence ID" value="NZ_SZZP01000020.1"/>
</dbReference>
<evidence type="ECO:0000313" key="1">
    <source>
        <dbReference type="EMBL" id="TKV77901.1"/>
    </source>
</evidence>
<proteinExistence type="predicted"/>